<evidence type="ECO:0000259" key="8">
    <source>
        <dbReference type="PROSITE" id="PS50995"/>
    </source>
</evidence>
<dbReference type="SMART" id="SM00347">
    <property type="entry name" value="HTH_MARR"/>
    <property type="match status" value="1"/>
</dbReference>
<comment type="similarity">
    <text evidence="5">Belongs to the SarZ family.</text>
</comment>
<dbReference type="InterPro" id="IPR055166">
    <property type="entry name" value="Transc_reg_Sar_Rot_HTH"/>
</dbReference>
<evidence type="ECO:0000256" key="6">
    <source>
        <dbReference type="ARBA" id="ARBA00047188"/>
    </source>
</evidence>
<evidence type="ECO:0000256" key="3">
    <source>
        <dbReference type="ARBA" id="ARBA00023125"/>
    </source>
</evidence>
<accession>A0A4R1Q3C1</accession>
<protein>
    <recommendedName>
        <fullName evidence="6">HTH-type transcriptional regulator SarZ</fullName>
    </recommendedName>
    <alternativeName>
        <fullName evidence="7">Staphylococcal accessory regulator Z</fullName>
    </alternativeName>
</protein>
<dbReference type="Gene3D" id="1.10.10.10">
    <property type="entry name" value="Winged helix-like DNA-binding domain superfamily/Winged helix DNA-binding domain"/>
    <property type="match status" value="1"/>
</dbReference>
<keyword evidence="3 9" id="KW-0238">DNA-binding</keyword>
<evidence type="ECO:0000256" key="1">
    <source>
        <dbReference type="ARBA" id="ARBA00004496"/>
    </source>
</evidence>
<name>A0A4R1Q3C1_9FIRM</name>
<dbReference type="PROSITE" id="PS50995">
    <property type="entry name" value="HTH_MARR_2"/>
    <property type="match status" value="1"/>
</dbReference>
<keyword evidence="10" id="KW-1185">Reference proteome</keyword>
<evidence type="ECO:0000256" key="2">
    <source>
        <dbReference type="ARBA" id="ARBA00023015"/>
    </source>
</evidence>
<dbReference type="EMBL" id="SLUI01000002">
    <property type="protein sequence ID" value="TCL39243.1"/>
    <property type="molecule type" value="Genomic_DNA"/>
</dbReference>
<keyword evidence="2" id="KW-0805">Transcription regulation</keyword>
<dbReference type="PANTHER" id="PTHR42756">
    <property type="entry name" value="TRANSCRIPTIONAL REGULATOR, MARR"/>
    <property type="match status" value="1"/>
</dbReference>
<dbReference type="PRINTS" id="PR00598">
    <property type="entry name" value="HTHMARR"/>
</dbReference>
<organism evidence="9 10">
    <name type="scientific">Anaerospora hongkongensis</name>
    <dbReference type="NCBI Taxonomy" id="244830"/>
    <lineage>
        <taxon>Bacteria</taxon>
        <taxon>Bacillati</taxon>
        <taxon>Bacillota</taxon>
        <taxon>Negativicutes</taxon>
        <taxon>Selenomonadales</taxon>
        <taxon>Sporomusaceae</taxon>
        <taxon>Anaerospora</taxon>
    </lineage>
</organism>
<gene>
    <name evidence="9" type="ORF">EV210_102153</name>
</gene>
<dbReference type="InterPro" id="IPR000835">
    <property type="entry name" value="HTH_MarR-typ"/>
</dbReference>
<dbReference type="Proteomes" id="UP000295063">
    <property type="component" value="Unassembled WGS sequence"/>
</dbReference>
<dbReference type="InterPro" id="IPR036390">
    <property type="entry name" value="WH_DNA-bd_sf"/>
</dbReference>
<dbReference type="PANTHER" id="PTHR42756:SF1">
    <property type="entry name" value="TRANSCRIPTIONAL REPRESSOR OF EMRAB OPERON"/>
    <property type="match status" value="1"/>
</dbReference>
<feature type="domain" description="HTH marR-type" evidence="8">
    <location>
        <begin position="9"/>
        <end position="141"/>
    </location>
</feature>
<dbReference type="Pfam" id="PF22381">
    <property type="entry name" value="Staph_reg_Sar_Rot"/>
    <property type="match status" value="1"/>
</dbReference>
<proteinExistence type="inferred from homology"/>
<dbReference type="SUPFAM" id="SSF46785">
    <property type="entry name" value="Winged helix' DNA-binding domain"/>
    <property type="match status" value="1"/>
</dbReference>
<dbReference type="RefSeq" id="WP_165898765.1">
    <property type="nucleotide sequence ID" value="NZ_DAMAKO010000005.1"/>
</dbReference>
<sequence length="144" mass="16575">MTSSARIDQRCVCYNLRKAAQAVTQYYDQHLQPSGLRASQYSLLLAVSQNEEISISELGEKTCKDQTTITRNIEILKKQGYLTITRKETDARKKAICLTEEGKKKLAEILPLWREAQTHIQQELGLERLADFFKTLKMLEQLVK</sequence>
<dbReference type="GO" id="GO:0003700">
    <property type="term" value="F:DNA-binding transcription factor activity"/>
    <property type="evidence" value="ECO:0007669"/>
    <property type="project" value="InterPro"/>
</dbReference>
<keyword evidence="4" id="KW-0804">Transcription</keyword>
<evidence type="ECO:0000256" key="5">
    <source>
        <dbReference type="ARBA" id="ARBA00046337"/>
    </source>
</evidence>
<evidence type="ECO:0000313" key="9">
    <source>
        <dbReference type="EMBL" id="TCL39243.1"/>
    </source>
</evidence>
<dbReference type="GO" id="GO:0005737">
    <property type="term" value="C:cytoplasm"/>
    <property type="evidence" value="ECO:0007669"/>
    <property type="project" value="UniProtKB-SubCell"/>
</dbReference>
<dbReference type="InterPro" id="IPR036388">
    <property type="entry name" value="WH-like_DNA-bd_sf"/>
</dbReference>
<comment type="subcellular location">
    <subcellularLocation>
        <location evidence="1">Cytoplasm</location>
    </subcellularLocation>
</comment>
<dbReference type="GO" id="GO:0003677">
    <property type="term" value="F:DNA binding"/>
    <property type="evidence" value="ECO:0007669"/>
    <property type="project" value="UniProtKB-KW"/>
</dbReference>
<dbReference type="AlphaFoldDB" id="A0A4R1Q3C1"/>
<evidence type="ECO:0000256" key="4">
    <source>
        <dbReference type="ARBA" id="ARBA00023163"/>
    </source>
</evidence>
<comment type="caution">
    <text evidence="9">The sequence shown here is derived from an EMBL/GenBank/DDBJ whole genome shotgun (WGS) entry which is preliminary data.</text>
</comment>
<evidence type="ECO:0000313" key="10">
    <source>
        <dbReference type="Proteomes" id="UP000295063"/>
    </source>
</evidence>
<evidence type="ECO:0000256" key="7">
    <source>
        <dbReference type="ARBA" id="ARBA00047207"/>
    </source>
</evidence>
<reference evidence="9 10" key="1">
    <citation type="submission" date="2019-03" db="EMBL/GenBank/DDBJ databases">
        <title>Genomic Encyclopedia of Type Strains, Phase IV (KMG-IV): sequencing the most valuable type-strain genomes for metagenomic binning, comparative biology and taxonomic classification.</title>
        <authorList>
            <person name="Goeker M."/>
        </authorList>
    </citation>
    <scope>NUCLEOTIDE SEQUENCE [LARGE SCALE GENOMIC DNA]</scope>
    <source>
        <strain evidence="9 10">DSM 15969</strain>
    </source>
</reference>